<dbReference type="Gene3D" id="2.30.42.10">
    <property type="match status" value="1"/>
</dbReference>
<evidence type="ECO:0000256" key="10">
    <source>
        <dbReference type="SAM" id="Phobius"/>
    </source>
</evidence>
<organism evidence="12 13">
    <name type="scientific">Gallaecimonas pentaromativorans</name>
    <dbReference type="NCBI Taxonomy" id="584787"/>
    <lineage>
        <taxon>Bacteria</taxon>
        <taxon>Pseudomonadati</taxon>
        <taxon>Pseudomonadota</taxon>
        <taxon>Gammaproteobacteria</taxon>
        <taxon>Enterobacterales</taxon>
        <taxon>Gallaecimonadaceae</taxon>
        <taxon>Gallaecimonas</taxon>
    </lineage>
</organism>
<comment type="subcellular location">
    <subcellularLocation>
        <location evidence="1">Cell inner membrane</location>
    </subcellularLocation>
</comment>
<keyword evidence="5" id="KW-0997">Cell inner membrane</keyword>
<reference evidence="12 13" key="1">
    <citation type="submission" date="2018-11" db="EMBL/GenBank/DDBJ databases">
        <title>Genomic Encyclopedia of Type Strains, Phase IV (KMG-IV): sequencing the most valuable type-strain genomes for metagenomic binning, comparative biology and taxonomic classification.</title>
        <authorList>
            <person name="Goeker M."/>
        </authorList>
    </citation>
    <scope>NUCLEOTIDE SEQUENCE [LARGE SCALE GENOMIC DNA]</scope>
    <source>
        <strain evidence="12 13">DSM 21945</strain>
    </source>
</reference>
<evidence type="ECO:0000256" key="7">
    <source>
        <dbReference type="ARBA" id="ARBA00022927"/>
    </source>
</evidence>
<accession>A0A3N1NRZ5</accession>
<proteinExistence type="inferred from homology"/>
<dbReference type="Pfam" id="PF11356">
    <property type="entry name" value="T2SSC"/>
    <property type="match status" value="1"/>
</dbReference>
<dbReference type="InterPro" id="IPR036034">
    <property type="entry name" value="PDZ_sf"/>
</dbReference>
<keyword evidence="4" id="KW-1003">Cell membrane</keyword>
<dbReference type="InterPro" id="IPR024961">
    <property type="entry name" value="T2SS_GspC_N"/>
</dbReference>
<evidence type="ECO:0000256" key="1">
    <source>
        <dbReference type="ARBA" id="ARBA00004533"/>
    </source>
</evidence>
<evidence type="ECO:0000256" key="6">
    <source>
        <dbReference type="ARBA" id="ARBA00022692"/>
    </source>
</evidence>
<dbReference type="SUPFAM" id="SSF50156">
    <property type="entry name" value="PDZ domain-like"/>
    <property type="match status" value="1"/>
</dbReference>
<evidence type="ECO:0000256" key="3">
    <source>
        <dbReference type="ARBA" id="ARBA00022448"/>
    </source>
</evidence>
<comment type="caution">
    <text evidence="12">The sequence shown here is derived from an EMBL/GenBank/DDBJ whole genome shotgun (WGS) entry which is preliminary data.</text>
</comment>
<keyword evidence="6 10" id="KW-0812">Transmembrane</keyword>
<dbReference type="GO" id="GO:0015627">
    <property type="term" value="C:type II protein secretion system complex"/>
    <property type="evidence" value="ECO:0007669"/>
    <property type="project" value="InterPro"/>
</dbReference>
<keyword evidence="7" id="KW-0653">Protein transport</keyword>
<dbReference type="GO" id="GO:0005886">
    <property type="term" value="C:plasma membrane"/>
    <property type="evidence" value="ECO:0007669"/>
    <property type="project" value="UniProtKB-SubCell"/>
</dbReference>
<dbReference type="InterPro" id="IPR001639">
    <property type="entry name" value="T2SS_protein-GspC"/>
</dbReference>
<feature type="domain" description="Type II secretion system protein GspC N-terminal" evidence="11">
    <location>
        <begin position="32"/>
        <end position="171"/>
    </location>
</feature>
<dbReference type="AlphaFoldDB" id="A0A3N1NRZ5"/>
<evidence type="ECO:0000256" key="2">
    <source>
        <dbReference type="ARBA" id="ARBA00007986"/>
    </source>
</evidence>
<feature type="transmembrane region" description="Helical" evidence="10">
    <location>
        <begin position="32"/>
        <end position="53"/>
    </location>
</feature>
<sequence>MQGAVKIMNSELLLERAGTLARRLPESALRRWLTIVPAMVALWLLAGLVWLLLTPTPGPSPWQPQQDNASGTDLDLSGLNGYPMFGVADVGAEQAQPAQQLVDAPETRLKLRLTGLVAESHTGSGVAIIESQGSQMAYRVGDDIKGTRAKVARILWDRVLLDNSGKTEALMVDGKEYQPLSVLAAPAGRKPAPTATVPAAEVKATLRQVRDNPQSIGDLVRFSPAREGDNITGYRVAPGRDPAMFKQLGLESGDLVKSINGYDLSDPAQALDILGQLQGLDSLSLDIERGGQPMSLNINIAQ</sequence>
<evidence type="ECO:0000256" key="4">
    <source>
        <dbReference type="ARBA" id="ARBA00022475"/>
    </source>
</evidence>
<keyword evidence="13" id="KW-1185">Reference proteome</keyword>
<keyword evidence="8 10" id="KW-1133">Transmembrane helix</keyword>
<keyword evidence="9 10" id="KW-0472">Membrane</keyword>
<evidence type="ECO:0000313" key="12">
    <source>
        <dbReference type="EMBL" id="ROQ18903.1"/>
    </source>
</evidence>
<evidence type="ECO:0000256" key="9">
    <source>
        <dbReference type="ARBA" id="ARBA00023136"/>
    </source>
</evidence>
<dbReference type="EMBL" id="RJUL01000013">
    <property type="protein sequence ID" value="ROQ18903.1"/>
    <property type="molecule type" value="Genomic_DNA"/>
</dbReference>
<evidence type="ECO:0000256" key="8">
    <source>
        <dbReference type="ARBA" id="ARBA00022989"/>
    </source>
</evidence>
<dbReference type="Gene3D" id="2.30.30.830">
    <property type="match status" value="1"/>
</dbReference>
<evidence type="ECO:0000259" key="11">
    <source>
        <dbReference type="Pfam" id="PF11356"/>
    </source>
</evidence>
<dbReference type="Proteomes" id="UP000268033">
    <property type="component" value="Unassembled WGS sequence"/>
</dbReference>
<keyword evidence="3" id="KW-0813">Transport</keyword>
<gene>
    <name evidence="12" type="ORF">EDC28_11319</name>
</gene>
<comment type="similarity">
    <text evidence="2">Belongs to the GSP C family.</text>
</comment>
<evidence type="ECO:0000256" key="5">
    <source>
        <dbReference type="ARBA" id="ARBA00022519"/>
    </source>
</evidence>
<evidence type="ECO:0000313" key="13">
    <source>
        <dbReference type="Proteomes" id="UP000268033"/>
    </source>
</evidence>
<name>A0A3N1NRZ5_9GAMM</name>
<dbReference type="NCBIfam" id="TIGR01713">
    <property type="entry name" value="typeII_sec_gspC"/>
    <property type="match status" value="1"/>
</dbReference>
<dbReference type="STRING" id="584787.GCA_001247655_03336"/>
<dbReference type="GO" id="GO:0015628">
    <property type="term" value="P:protein secretion by the type II secretion system"/>
    <property type="evidence" value="ECO:0007669"/>
    <property type="project" value="InterPro"/>
</dbReference>
<protein>
    <submittedName>
        <fullName evidence="12">Type II secretion system protein C (GspC)</fullName>
    </submittedName>
</protein>